<keyword evidence="4" id="KW-0472">Membrane</keyword>
<dbReference type="PANTHER" id="PTHR10858">
    <property type="entry name" value="DEOXYRIBONUCLEASE II"/>
    <property type="match status" value="1"/>
</dbReference>
<dbReference type="Pfam" id="PF03265">
    <property type="entry name" value="DNase_II"/>
    <property type="match status" value="1"/>
</dbReference>
<evidence type="ECO:0000256" key="2">
    <source>
        <dbReference type="ARBA" id="ARBA00022801"/>
    </source>
</evidence>
<evidence type="ECO:0000313" key="5">
    <source>
        <dbReference type="Proteomes" id="UP000887578"/>
    </source>
</evidence>
<dbReference type="PANTHER" id="PTHR10858:SF23">
    <property type="entry name" value="DEOXYRIBONUCLEASE II"/>
    <property type="match status" value="1"/>
</dbReference>
<accession>A0A914Q1M7</accession>
<feature type="compositionally biased region" description="Low complexity" evidence="3">
    <location>
        <begin position="55"/>
        <end position="67"/>
    </location>
</feature>
<feature type="region of interest" description="Disordered" evidence="3">
    <location>
        <begin position="55"/>
        <end position="115"/>
    </location>
</feature>
<keyword evidence="5" id="KW-1185">Reference proteome</keyword>
<reference evidence="6" key="1">
    <citation type="submission" date="2022-11" db="UniProtKB">
        <authorList>
            <consortium name="WormBaseParasite"/>
        </authorList>
    </citation>
    <scope>IDENTIFICATION</scope>
</reference>
<keyword evidence="4" id="KW-1133">Transmembrane helix</keyword>
<keyword evidence="4" id="KW-0812">Transmembrane</keyword>
<feature type="compositionally biased region" description="Basic and acidic residues" evidence="3">
    <location>
        <begin position="89"/>
        <end position="115"/>
    </location>
</feature>
<dbReference type="GO" id="GO:0006309">
    <property type="term" value="P:apoptotic DNA fragmentation"/>
    <property type="evidence" value="ECO:0007669"/>
    <property type="project" value="TreeGrafter"/>
</dbReference>
<dbReference type="Proteomes" id="UP000887578">
    <property type="component" value="Unplaced"/>
</dbReference>
<dbReference type="WBParaSite" id="PDA_v2.g24624.t1">
    <property type="protein sequence ID" value="PDA_v2.g24624.t1"/>
    <property type="gene ID" value="PDA_v2.g24624"/>
</dbReference>
<feature type="region of interest" description="Disordered" evidence="3">
    <location>
        <begin position="181"/>
        <end position="200"/>
    </location>
</feature>
<dbReference type="AlphaFoldDB" id="A0A914Q1M7"/>
<protein>
    <submittedName>
        <fullName evidence="6">Uncharacterized protein</fullName>
    </submittedName>
</protein>
<evidence type="ECO:0000256" key="4">
    <source>
        <dbReference type="SAM" id="Phobius"/>
    </source>
</evidence>
<proteinExistence type="inferred from homology"/>
<organism evidence="5 6">
    <name type="scientific">Panagrolaimus davidi</name>
    <dbReference type="NCBI Taxonomy" id="227884"/>
    <lineage>
        <taxon>Eukaryota</taxon>
        <taxon>Metazoa</taxon>
        <taxon>Ecdysozoa</taxon>
        <taxon>Nematoda</taxon>
        <taxon>Chromadorea</taxon>
        <taxon>Rhabditida</taxon>
        <taxon>Tylenchina</taxon>
        <taxon>Panagrolaimomorpha</taxon>
        <taxon>Panagrolaimoidea</taxon>
        <taxon>Panagrolaimidae</taxon>
        <taxon>Panagrolaimus</taxon>
    </lineage>
</organism>
<name>A0A914Q1M7_9BILA</name>
<dbReference type="InterPro" id="IPR004947">
    <property type="entry name" value="DNase_II"/>
</dbReference>
<feature type="transmembrane region" description="Helical" evidence="4">
    <location>
        <begin position="21"/>
        <end position="42"/>
    </location>
</feature>
<comment type="similarity">
    <text evidence="1">Belongs to the DNase II family.</text>
</comment>
<evidence type="ECO:0000313" key="6">
    <source>
        <dbReference type="WBParaSite" id="PDA_v2.g24624.t1"/>
    </source>
</evidence>
<evidence type="ECO:0000256" key="3">
    <source>
        <dbReference type="SAM" id="MobiDB-lite"/>
    </source>
</evidence>
<dbReference type="GO" id="GO:0004531">
    <property type="term" value="F:deoxyribonuclease II activity"/>
    <property type="evidence" value="ECO:0007669"/>
    <property type="project" value="InterPro"/>
</dbReference>
<sequence>MAPQNPLFSNATIKNHVKKNFNFVLCLTFFIVLLSITPNNIIEISSYSQKYQYNSSETNSDSSSMNNAETTFFDKPKRQKLQSNQVNDKPNEDNTKSITNDETKSQADTKEEEKVGCLNKHGAKVKWWLNVKLPEEYEFMTYTSNDNGDGMERFQNILTESALRKTLDQYYNNEKQFTSIMYNDQSPPLPQKKSGDKRHSAGDAYAHAKGVLHCKDANCYFIQHSWPHFPPPSGAFAPGAIENGQHFFCISLTLDEADTLFKVWNNIRPYYYNSESNFPQPSEWLTSTLRRQYTTSDVDDKAYMELDDSDLNIFYKSKSSDKLLWNVLAEEFPSQKFEITSWLTGRTEPINYSEQYPFYAVLSTRLTENDNYDEKTWPFTKDHSKIAVSCSPELPVICFGDVNFVLDNTMRAGALYCFKNIKLHKAFTKSFKYDSHEHVGDAIRWNRMWNKKKN</sequence>
<evidence type="ECO:0000256" key="1">
    <source>
        <dbReference type="ARBA" id="ARBA00007527"/>
    </source>
</evidence>
<keyword evidence="2" id="KW-0378">Hydrolase</keyword>